<dbReference type="Proteomes" id="UP000611640">
    <property type="component" value="Chromosome"/>
</dbReference>
<keyword evidence="2" id="KW-1185">Reference proteome</keyword>
<proteinExistence type="predicted"/>
<evidence type="ECO:0000313" key="1">
    <source>
        <dbReference type="EMBL" id="BCJ36658.1"/>
    </source>
</evidence>
<name>A0A7R7DRS7_9ACTN</name>
<dbReference type="RefSeq" id="WP_203962999.1">
    <property type="nucleotide sequence ID" value="NZ_AP023355.1"/>
</dbReference>
<evidence type="ECO:0008006" key="3">
    <source>
        <dbReference type="Google" id="ProtNLM"/>
    </source>
</evidence>
<dbReference type="SUPFAM" id="SSF53474">
    <property type="entry name" value="alpha/beta-Hydrolases"/>
    <property type="match status" value="1"/>
</dbReference>
<dbReference type="KEGG" id="atl:Athai_41610"/>
<dbReference type="InterPro" id="IPR029058">
    <property type="entry name" value="AB_hydrolase_fold"/>
</dbReference>
<gene>
    <name evidence="1" type="ORF">Athai_41610</name>
</gene>
<sequence>MSGEVTARIAPTRVWRRWEWARPVRPTPRQVLRAAPAAETDAPPVLFVADIHDPGGAVALQPWLGAAAEAGHLAAAVSPRGLGATPRPGPRFAVTRREWVHDVVQEAVALPRRAVLVGRGTGAWVVAHALHRYPAAAAVLVDPVGLPGRRMPGLGALLNRPRLGATLLLGRDPKLPAVSPPLLFASADGGEHKALRTLAVRYSAQSEWLSAAGGALPDPAPILSWLHQALPAVPAGV</sequence>
<dbReference type="EMBL" id="AP023355">
    <property type="protein sequence ID" value="BCJ36658.1"/>
    <property type="molecule type" value="Genomic_DNA"/>
</dbReference>
<accession>A0A7R7DRS7</accession>
<protein>
    <recommendedName>
        <fullName evidence="3">Alpha/beta hydrolase</fullName>
    </recommendedName>
</protein>
<evidence type="ECO:0000313" key="2">
    <source>
        <dbReference type="Proteomes" id="UP000611640"/>
    </source>
</evidence>
<dbReference type="AlphaFoldDB" id="A0A7R7DRS7"/>
<dbReference type="Gene3D" id="3.40.50.1820">
    <property type="entry name" value="alpha/beta hydrolase"/>
    <property type="match status" value="1"/>
</dbReference>
<organism evidence="1 2">
    <name type="scientific">Actinocatenispora thailandica</name>
    <dbReference type="NCBI Taxonomy" id="227318"/>
    <lineage>
        <taxon>Bacteria</taxon>
        <taxon>Bacillati</taxon>
        <taxon>Actinomycetota</taxon>
        <taxon>Actinomycetes</taxon>
        <taxon>Micromonosporales</taxon>
        <taxon>Micromonosporaceae</taxon>
        <taxon>Actinocatenispora</taxon>
    </lineage>
</organism>
<reference evidence="1 2" key="1">
    <citation type="submission" date="2020-08" db="EMBL/GenBank/DDBJ databases">
        <title>Whole genome shotgun sequence of Actinocatenispora thailandica NBRC 105041.</title>
        <authorList>
            <person name="Komaki H."/>
            <person name="Tamura T."/>
        </authorList>
    </citation>
    <scope>NUCLEOTIDE SEQUENCE [LARGE SCALE GENOMIC DNA]</scope>
    <source>
        <strain evidence="1 2">NBRC 105041</strain>
    </source>
</reference>